<accession>A0AA88DXH4</accession>
<keyword evidence="2" id="KW-1185">Reference proteome</keyword>
<protein>
    <submittedName>
        <fullName evidence="1">Uncharacterized protein</fullName>
    </submittedName>
</protein>
<evidence type="ECO:0000313" key="1">
    <source>
        <dbReference type="EMBL" id="GMN63521.1"/>
    </source>
</evidence>
<evidence type="ECO:0000313" key="2">
    <source>
        <dbReference type="Proteomes" id="UP001187192"/>
    </source>
</evidence>
<comment type="caution">
    <text evidence="1">The sequence shown here is derived from an EMBL/GenBank/DDBJ whole genome shotgun (WGS) entry which is preliminary data.</text>
</comment>
<sequence>MMMMMMRKWREIKLMLCSLFSYSLFVGEIPYEISWLTDLVSLDLSYSDAFGTSLSVDLSLGLQSHATKCHKFKGASSRSSQHELLTITSVIGKLVCL</sequence>
<gene>
    <name evidence="1" type="ORF">TIFTF001_032600</name>
</gene>
<dbReference type="AlphaFoldDB" id="A0AA88DXH4"/>
<reference evidence="1" key="1">
    <citation type="submission" date="2023-07" db="EMBL/GenBank/DDBJ databases">
        <title>draft genome sequence of fig (Ficus carica).</title>
        <authorList>
            <person name="Takahashi T."/>
            <person name="Nishimura K."/>
        </authorList>
    </citation>
    <scope>NUCLEOTIDE SEQUENCE</scope>
</reference>
<proteinExistence type="predicted"/>
<dbReference type="EMBL" id="BTGU01000151">
    <property type="protein sequence ID" value="GMN63521.1"/>
    <property type="molecule type" value="Genomic_DNA"/>
</dbReference>
<name>A0AA88DXH4_FICCA</name>
<dbReference type="Proteomes" id="UP001187192">
    <property type="component" value="Unassembled WGS sequence"/>
</dbReference>
<organism evidence="1 2">
    <name type="scientific">Ficus carica</name>
    <name type="common">Common fig</name>
    <dbReference type="NCBI Taxonomy" id="3494"/>
    <lineage>
        <taxon>Eukaryota</taxon>
        <taxon>Viridiplantae</taxon>
        <taxon>Streptophyta</taxon>
        <taxon>Embryophyta</taxon>
        <taxon>Tracheophyta</taxon>
        <taxon>Spermatophyta</taxon>
        <taxon>Magnoliopsida</taxon>
        <taxon>eudicotyledons</taxon>
        <taxon>Gunneridae</taxon>
        <taxon>Pentapetalae</taxon>
        <taxon>rosids</taxon>
        <taxon>fabids</taxon>
        <taxon>Rosales</taxon>
        <taxon>Moraceae</taxon>
        <taxon>Ficeae</taxon>
        <taxon>Ficus</taxon>
    </lineage>
</organism>